<dbReference type="AlphaFoldDB" id="A0A6G0W358"/>
<organism evidence="1 2">
    <name type="scientific">Aphis craccivora</name>
    <name type="common">Cowpea aphid</name>
    <dbReference type="NCBI Taxonomy" id="307492"/>
    <lineage>
        <taxon>Eukaryota</taxon>
        <taxon>Metazoa</taxon>
        <taxon>Ecdysozoa</taxon>
        <taxon>Arthropoda</taxon>
        <taxon>Hexapoda</taxon>
        <taxon>Insecta</taxon>
        <taxon>Pterygota</taxon>
        <taxon>Neoptera</taxon>
        <taxon>Paraneoptera</taxon>
        <taxon>Hemiptera</taxon>
        <taxon>Sternorrhyncha</taxon>
        <taxon>Aphidomorpha</taxon>
        <taxon>Aphidoidea</taxon>
        <taxon>Aphididae</taxon>
        <taxon>Aphidini</taxon>
        <taxon>Aphis</taxon>
        <taxon>Aphis</taxon>
    </lineage>
</organism>
<sequence>MYGTELNETSLNNLELSKEIAESKKVYDNSNNKAQDITQKIETIISGCENYYQNKENEYEIINFNNQELEAGPSGNITKTSSTVEHLYRIEAKEISDSSNLLIYDNILNSRRKIRTFYDEVASVDYRNKEEHLINNTAERKQEKNIMNERPRTLHATPKHFTKEENGAVVVPECCDTFDCLNCLIRSFDYIWCHLVNFKSDLRPVNLGSRSKYLLKNFSDLKYL</sequence>
<gene>
    <name evidence="1" type="ORF">FWK35_00024266</name>
</gene>
<dbReference type="Proteomes" id="UP000478052">
    <property type="component" value="Unassembled WGS sequence"/>
</dbReference>
<evidence type="ECO:0000313" key="1">
    <source>
        <dbReference type="EMBL" id="KAF0717116.1"/>
    </source>
</evidence>
<comment type="caution">
    <text evidence="1">The sequence shown here is derived from an EMBL/GenBank/DDBJ whole genome shotgun (WGS) entry which is preliminary data.</text>
</comment>
<dbReference type="EMBL" id="VUJU01009875">
    <property type="protein sequence ID" value="KAF0717116.1"/>
    <property type="molecule type" value="Genomic_DNA"/>
</dbReference>
<evidence type="ECO:0000313" key="2">
    <source>
        <dbReference type="Proteomes" id="UP000478052"/>
    </source>
</evidence>
<accession>A0A6G0W358</accession>
<protein>
    <submittedName>
        <fullName evidence="1">Uncharacterized protein</fullName>
    </submittedName>
</protein>
<reference evidence="1 2" key="1">
    <citation type="submission" date="2019-08" db="EMBL/GenBank/DDBJ databases">
        <title>Whole genome of Aphis craccivora.</title>
        <authorList>
            <person name="Voronova N.V."/>
            <person name="Shulinski R.S."/>
            <person name="Bandarenka Y.V."/>
            <person name="Zhorov D.G."/>
            <person name="Warner D."/>
        </authorList>
    </citation>
    <scope>NUCLEOTIDE SEQUENCE [LARGE SCALE GENOMIC DNA]</scope>
    <source>
        <strain evidence="1">180601</strain>
        <tissue evidence="1">Whole Body</tissue>
    </source>
</reference>
<keyword evidence="2" id="KW-1185">Reference proteome</keyword>
<proteinExistence type="predicted"/>
<name>A0A6G0W358_APHCR</name>